<dbReference type="EMBL" id="JACJTQ010000001">
    <property type="protein sequence ID" value="MBD2690510.1"/>
    <property type="molecule type" value="Genomic_DNA"/>
</dbReference>
<comment type="caution">
    <text evidence="1">The sequence shown here is derived from an EMBL/GenBank/DDBJ whole genome shotgun (WGS) entry which is preliminary data.</text>
</comment>
<dbReference type="CDD" id="cd16413">
    <property type="entry name" value="DGQHR_domain"/>
    <property type="match status" value="1"/>
</dbReference>
<keyword evidence="2" id="KW-1185">Reference proteome</keyword>
<name>A0ABR8IY44_9NOST</name>
<organism evidence="1 2">
    <name type="scientific">Anabaena catenula FACHB-362</name>
    <dbReference type="NCBI Taxonomy" id="2692877"/>
    <lineage>
        <taxon>Bacteria</taxon>
        <taxon>Bacillati</taxon>
        <taxon>Cyanobacteriota</taxon>
        <taxon>Cyanophyceae</taxon>
        <taxon>Nostocales</taxon>
        <taxon>Nostocaceae</taxon>
        <taxon>Anabaena</taxon>
    </lineage>
</organism>
<gene>
    <name evidence="1" type="ORF">H6G68_01880</name>
</gene>
<dbReference type="Pfam" id="PF14072">
    <property type="entry name" value="DndB"/>
    <property type="match status" value="1"/>
</dbReference>
<dbReference type="InterPro" id="IPR017601">
    <property type="entry name" value="DGQHR-contain_dom"/>
</dbReference>
<dbReference type="InterPro" id="IPR017642">
    <property type="entry name" value="DNA_S_mod_DndB"/>
</dbReference>
<reference evidence="1 2" key="1">
    <citation type="journal article" date="2020" name="ISME J.">
        <title>Comparative genomics reveals insights into cyanobacterial evolution and habitat adaptation.</title>
        <authorList>
            <person name="Chen M.Y."/>
            <person name="Teng W.K."/>
            <person name="Zhao L."/>
            <person name="Hu C.X."/>
            <person name="Zhou Y.K."/>
            <person name="Han B.P."/>
            <person name="Song L.R."/>
            <person name="Shu W.S."/>
        </authorList>
    </citation>
    <scope>NUCLEOTIDE SEQUENCE [LARGE SCALE GENOMIC DNA]</scope>
    <source>
        <strain evidence="1 2">FACHB-362</strain>
    </source>
</reference>
<protein>
    <submittedName>
        <fullName evidence="1">DGQHR domain-containing protein</fullName>
    </submittedName>
</protein>
<evidence type="ECO:0000313" key="1">
    <source>
        <dbReference type="EMBL" id="MBD2690510.1"/>
    </source>
</evidence>
<proteinExistence type="predicted"/>
<dbReference type="RefSeq" id="WP_190905068.1">
    <property type="nucleotide sequence ID" value="NZ_JACJTQ010000001.1"/>
</dbReference>
<dbReference type="Proteomes" id="UP000660381">
    <property type="component" value="Unassembled WGS sequence"/>
</dbReference>
<sequence length="345" mass="38821">MELENFPYLEVTQINRKLILTKLPAGILVNISYASVRGKDDEPGAVQRLLNPKRIESIKDFTLEGGDYPGAIILNWVSDKNPLQKQHQSISFANVSRSAQIIDGQHRLAGIKSAINERENIAELEIPVAIYEHLTTKECADIFLAINTEQKTVPPSLVFDLYGIASESAIDPYALRARDIAIYLNETEDSPFYDQIKFPGAAKRKGGIALSTAITSIKPLVEEKGRFEQIGIFELETQKRIIMNFMKAIREKYAKAWDRKDNVFLYASGFAGAMEFLHLKMILYCNSKSSFKIETIQDALNFTSDNLILQSEVTGMGGTSAQKYVYEKLVTIFNPINEPTKRIEI</sequence>
<dbReference type="NCBIfam" id="TIGR03187">
    <property type="entry name" value="DGQHR"/>
    <property type="match status" value="1"/>
</dbReference>
<evidence type="ECO:0000313" key="2">
    <source>
        <dbReference type="Proteomes" id="UP000660381"/>
    </source>
</evidence>
<accession>A0ABR8IY44</accession>